<keyword evidence="5" id="KW-1185">Reference proteome</keyword>
<proteinExistence type="predicted"/>
<dbReference type="CDD" id="cd22362">
    <property type="entry name" value="TnsA_endonuclease-like"/>
    <property type="match status" value="1"/>
</dbReference>
<keyword evidence="4" id="KW-0378">Hydrolase</keyword>
<dbReference type="SUPFAM" id="SSF46785">
    <property type="entry name" value="Winged helix' DNA-binding domain"/>
    <property type="match status" value="1"/>
</dbReference>
<dbReference type="InterPro" id="IPR011856">
    <property type="entry name" value="tRNA_endonuc-like_dom_sf"/>
</dbReference>
<dbReference type="InterPro" id="IPR014833">
    <property type="entry name" value="TnsA_N"/>
</dbReference>
<gene>
    <name evidence="4" type="ORF">SG34_000275</name>
</gene>
<reference evidence="4 5" key="2">
    <citation type="journal article" date="2022" name="Mar. Drugs">
        <title>Bioassay-Guided Fractionation Leads to the Detection of Cholic Acid Generated by the Rare Thalassomonas sp.</title>
        <authorList>
            <person name="Pheiffer F."/>
            <person name="Schneider Y.K."/>
            <person name="Hansen E.H."/>
            <person name="Andersen J.H."/>
            <person name="Isaksson J."/>
            <person name="Busche T."/>
            <person name="R C."/>
            <person name="Kalinowski J."/>
            <person name="Zyl L.V."/>
            <person name="Trindade M."/>
        </authorList>
    </citation>
    <scope>NUCLEOTIDE SEQUENCE [LARGE SCALE GENOMIC DNA]</scope>
    <source>
        <strain evidence="4 5">XOM25</strain>
    </source>
</reference>
<dbReference type="Pfam" id="PF08722">
    <property type="entry name" value="Tn7_TnsA-like_N"/>
    <property type="match status" value="1"/>
</dbReference>
<dbReference type="GO" id="GO:0004519">
    <property type="term" value="F:endonuclease activity"/>
    <property type="evidence" value="ECO:0007669"/>
    <property type="project" value="UniProtKB-KW"/>
</dbReference>
<feature type="domain" description="TnsA endonuclease N-terminal" evidence="3">
    <location>
        <begin position="74"/>
        <end position="165"/>
    </location>
</feature>
<feature type="domain" description="TnsA endonuclease C-terminal" evidence="2">
    <location>
        <begin position="167"/>
        <end position="246"/>
    </location>
</feature>
<keyword evidence="4" id="KW-0540">Nuclease</keyword>
<dbReference type="KEGG" id="tvd:SG34_000275"/>
<dbReference type="EMBL" id="CP059733">
    <property type="protein sequence ID" value="WDE05424.1"/>
    <property type="molecule type" value="Genomic_DNA"/>
</dbReference>
<evidence type="ECO:0000259" key="2">
    <source>
        <dbReference type="Pfam" id="PF08721"/>
    </source>
</evidence>
<evidence type="ECO:0000313" key="4">
    <source>
        <dbReference type="EMBL" id="WDE05424.1"/>
    </source>
</evidence>
<dbReference type="Gene3D" id="3.40.1350.10">
    <property type="match status" value="1"/>
</dbReference>
<dbReference type="InterPro" id="IPR036390">
    <property type="entry name" value="WH_DNA-bd_sf"/>
</dbReference>
<dbReference type="Proteomes" id="UP000032352">
    <property type="component" value="Chromosome"/>
</dbReference>
<evidence type="ECO:0000256" key="1">
    <source>
        <dbReference type="SAM" id="MobiDB-lite"/>
    </source>
</evidence>
<dbReference type="SUPFAM" id="SSF52980">
    <property type="entry name" value="Restriction endonuclease-like"/>
    <property type="match status" value="1"/>
</dbReference>
<dbReference type="Pfam" id="PF08721">
    <property type="entry name" value="Tn7_Tnp_TnsA_C"/>
    <property type="match status" value="1"/>
</dbReference>
<dbReference type="InterPro" id="IPR036388">
    <property type="entry name" value="WH-like_DNA-bd_sf"/>
</dbReference>
<keyword evidence="4" id="KW-0255">Endonuclease</keyword>
<evidence type="ECO:0000259" key="3">
    <source>
        <dbReference type="Pfam" id="PF08722"/>
    </source>
</evidence>
<name>A0AAE9Z3M5_9GAMM</name>
<accession>A0AAE9Z3M5</accession>
<reference evidence="4 5" key="1">
    <citation type="journal article" date="2015" name="Genome Announc.">
        <title>Draft Genome Sequences of Marine Isolates of Thalassomonas viridans and Thalassomonas actiniarum.</title>
        <authorList>
            <person name="Olonade I."/>
            <person name="van Zyl L.J."/>
            <person name="Trindade M."/>
        </authorList>
    </citation>
    <scope>NUCLEOTIDE SEQUENCE [LARGE SCALE GENOMIC DNA]</scope>
    <source>
        <strain evidence="4 5">XOM25</strain>
    </source>
</reference>
<evidence type="ECO:0000313" key="5">
    <source>
        <dbReference type="Proteomes" id="UP000032352"/>
    </source>
</evidence>
<organism evidence="4 5">
    <name type="scientific">Thalassomonas viridans</name>
    <dbReference type="NCBI Taxonomy" id="137584"/>
    <lineage>
        <taxon>Bacteria</taxon>
        <taxon>Pseudomonadati</taxon>
        <taxon>Pseudomonadota</taxon>
        <taxon>Gammaproteobacteria</taxon>
        <taxon>Alteromonadales</taxon>
        <taxon>Colwelliaceae</taxon>
        <taxon>Thalassomonas</taxon>
    </lineage>
</organism>
<feature type="compositionally biased region" description="Basic and acidic residues" evidence="1">
    <location>
        <begin position="11"/>
        <end position="21"/>
    </location>
</feature>
<feature type="region of interest" description="Disordered" evidence="1">
    <location>
        <begin position="1"/>
        <end position="25"/>
    </location>
</feature>
<dbReference type="RefSeq" id="WP_044837140.1">
    <property type="nucleotide sequence ID" value="NZ_CP059733.1"/>
</dbReference>
<dbReference type="InterPro" id="IPR011335">
    <property type="entry name" value="Restrct_endonuc-II-like"/>
</dbReference>
<dbReference type="Gene3D" id="1.10.10.10">
    <property type="entry name" value="Winged helix-like DNA-binding domain superfamily/Winged helix DNA-binding domain"/>
    <property type="match status" value="1"/>
</dbReference>
<dbReference type="GO" id="GO:0003676">
    <property type="term" value="F:nucleic acid binding"/>
    <property type="evidence" value="ECO:0007669"/>
    <property type="project" value="InterPro"/>
</dbReference>
<protein>
    <submittedName>
        <fullName evidence="4">Heteromeric transposase endonuclease subunit TnsA</fullName>
    </submittedName>
</protein>
<dbReference type="InterPro" id="IPR014832">
    <property type="entry name" value="TnsA_C"/>
</dbReference>
<sequence>MASRKVGNSEAKNRKWIKEGRGSGQNADYKPWLTVRDLPSDDRVHRIFGHKSQRTHHLLSDIELAVFLLLEWHQEVIQIREQFPLEIDTTLDIARDTGIDHPSFSGVKQYMSSDFLVNSCDSEQLKFVLQAKSAEALNDARTIEKLELERRYWQLKEVPWCLITERDIPQTIIKNIKWLYPAQRDEIDLDLLFQRVDYYGYHFSQNPDQNIIDICKNLDMAYELPIGESLAEVRQLLAKRCFTFDIFTLAPKLKARQLEIGSVQLLQEAYHVSNQ</sequence>
<dbReference type="AlphaFoldDB" id="A0AAE9Z3M5"/>